<dbReference type="Gene3D" id="2.60.120.650">
    <property type="entry name" value="Cupin"/>
    <property type="match status" value="1"/>
</dbReference>
<sequence>MTDVLQYNALISASSMQRLEPLYKHICAHESSSAAYEYNPVEAPCKMAPLLLKRVFEPVIFDDALFFDLFASMSTEAERAISGLFRVYIDGMLSPQYENEVLFNHPRVGETFKDYVSRATAGNKFGIIVNGAEQWSDPLARMGARIFAPIVEAQGAWRSTVEVTLFIGNYGYTPFGIHIDDPYTSIVHFHTGPTTKEMTLFSREEFHRLNGEQKNCFQPERLVPHGKTFVIEAGDVFLLPPHWYHIGNTDGFSIGIAFAISKYSAAKVTANTLQHAITEEYLRGSIDEVVERAEKGAYSQAEWLRRIYAENMARASSRRHLRYSFVHYQDDAITPDARWIRDPDFPLTPIEVGEDLLVFVRGNRIRLALNEISVRLMKAIPEIPFSVRDLYVELGGLVSLNALLAIVGQLCRLGGLQFVTVSTGIGPA</sequence>
<name>A0A081RV69_PHOTE</name>
<dbReference type="PROSITE" id="PS51184">
    <property type="entry name" value="JMJC"/>
    <property type="match status" value="1"/>
</dbReference>
<comment type="caution">
    <text evidence="2">The sequence shown here is derived from an EMBL/GenBank/DDBJ whole genome shotgun (WGS) entry which is preliminary data.</text>
</comment>
<dbReference type="SUPFAM" id="SSF51197">
    <property type="entry name" value="Clavaminate synthase-like"/>
    <property type="match status" value="1"/>
</dbReference>
<dbReference type="InterPro" id="IPR003347">
    <property type="entry name" value="JmjC_dom"/>
</dbReference>
<reference evidence="2 3" key="1">
    <citation type="submission" date="2014-03" db="EMBL/GenBank/DDBJ databases">
        <title>Draft Genome of Photorhabdus temperata Meg1.</title>
        <authorList>
            <person name="Hurst S.G.IV."/>
            <person name="Morris K."/>
            <person name="Thomas K."/>
            <person name="Tisa L.S."/>
        </authorList>
    </citation>
    <scope>NUCLEOTIDE SEQUENCE [LARGE SCALE GENOMIC DNA]</scope>
    <source>
        <strain evidence="2 3">Meg1</strain>
    </source>
</reference>
<dbReference type="SMART" id="SM00558">
    <property type="entry name" value="JmjC"/>
    <property type="match status" value="1"/>
</dbReference>
<dbReference type="Proteomes" id="UP000028002">
    <property type="component" value="Unassembled WGS sequence"/>
</dbReference>
<evidence type="ECO:0000313" key="3">
    <source>
        <dbReference type="Proteomes" id="UP000028002"/>
    </source>
</evidence>
<protein>
    <submittedName>
        <fullName evidence="2">Cupin superfamily protein</fullName>
    </submittedName>
</protein>
<organism evidence="2 3">
    <name type="scientific">Photorhabdus temperata subsp. temperata Meg1</name>
    <dbReference type="NCBI Taxonomy" id="1393735"/>
    <lineage>
        <taxon>Bacteria</taxon>
        <taxon>Pseudomonadati</taxon>
        <taxon>Pseudomonadota</taxon>
        <taxon>Gammaproteobacteria</taxon>
        <taxon>Enterobacterales</taxon>
        <taxon>Morganellaceae</taxon>
        <taxon>Photorhabdus</taxon>
    </lineage>
</organism>
<evidence type="ECO:0000259" key="1">
    <source>
        <dbReference type="PROSITE" id="PS51184"/>
    </source>
</evidence>
<dbReference type="AlphaFoldDB" id="A0A081RV69"/>
<dbReference type="PATRIC" id="fig|1393735.3.peg.2848"/>
<gene>
    <name evidence="2" type="ORF">MEG1DRAFT_02791</name>
</gene>
<proteinExistence type="predicted"/>
<dbReference type="EMBL" id="JGVH01000046">
    <property type="protein sequence ID" value="KER02572.1"/>
    <property type="molecule type" value="Genomic_DNA"/>
</dbReference>
<feature type="domain" description="JmjC" evidence="1">
    <location>
        <begin position="135"/>
        <end position="277"/>
    </location>
</feature>
<evidence type="ECO:0000313" key="2">
    <source>
        <dbReference type="EMBL" id="KER02572.1"/>
    </source>
</evidence>
<accession>A0A081RV69</accession>